<evidence type="ECO:0000256" key="4">
    <source>
        <dbReference type="ARBA" id="ARBA00010763"/>
    </source>
</evidence>
<keyword evidence="11 13" id="KW-0501">Molybdenum cofactor biosynthesis</keyword>
<keyword evidence="10 13" id="KW-0460">Magnesium</keyword>
<dbReference type="PANTHER" id="PTHR10192:SF5">
    <property type="entry name" value="GEPHYRIN"/>
    <property type="match status" value="1"/>
</dbReference>
<comment type="function">
    <text evidence="2 13">Catalyzes the insertion of molybdate into adenylated molybdopterin with the concomitant release of AMP.</text>
</comment>
<accession>A0A2S6HD35</accession>
<dbReference type="EC" id="2.10.1.1" evidence="5 13"/>
<dbReference type="InterPro" id="IPR036135">
    <property type="entry name" value="MoeA_linker/N_sf"/>
</dbReference>
<dbReference type="EMBL" id="PTIZ01000006">
    <property type="protein sequence ID" value="PPK75360.1"/>
    <property type="molecule type" value="Genomic_DNA"/>
</dbReference>
<comment type="cofactor">
    <cofactor evidence="1 13">
        <name>Mg(2+)</name>
        <dbReference type="ChEBI" id="CHEBI:18420"/>
    </cofactor>
</comment>
<dbReference type="Pfam" id="PF00994">
    <property type="entry name" value="MoCF_biosynth"/>
    <property type="match status" value="1"/>
</dbReference>
<dbReference type="Pfam" id="PF03454">
    <property type="entry name" value="MoeA_C"/>
    <property type="match status" value="1"/>
</dbReference>
<evidence type="ECO:0000259" key="14">
    <source>
        <dbReference type="SMART" id="SM00852"/>
    </source>
</evidence>
<proteinExistence type="inferred from homology"/>
<dbReference type="SMART" id="SM00852">
    <property type="entry name" value="MoCF_biosynth"/>
    <property type="match status" value="1"/>
</dbReference>
<dbReference type="Gene3D" id="3.90.105.10">
    <property type="entry name" value="Molybdopterin biosynthesis moea protein, domain 2"/>
    <property type="match status" value="1"/>
</dbReference>
<dbReference type="RefSeq" id="WP_104429212.1">
    <property type="nucleotide sequence ID" value="NZ_PTIZ01000006.1"/>
</dbReference>
<comment type="catalytic activity">
    <reaction evidence="12">
        <text>adenylyl-molybdopterin + molybdate = Mo-molybdopterin + AMP + H(+)</text>
        <dbReference type="Rhea" id="RHEA:35047"/>
        <dbReference type="ChEBI" id="CHEBI:15378"/>
        <dbReference type="ChEBI" id="CHEBI:36264"/>
        <dbReference type="ChEBI" id="CHEBI:62727"/>
        <dbReference type="ChEBI" id="CHEBI:71302"/>
        <dbReference type="ChEBI" id="CHEBI:456215"/>
        <dbReference type="EC" id="2.10.1.1"/>
    </reaction>
</comment>
<sequence>MIDACSQESRPLLSIDDALGRIKTAVNPVNGTEKAALKNALGRVLAESVHSPINIPHDRNAAMDGYAFASRDMADGQALTLALAGTSWAGRPFQGQLQAGQCVRIFTGAVVPEQADSVIMQEHVQVQEQTVHFPADTRALQNVRKIGEDVKQGECLIAQPKKLTAVDLGLLASAGIDEVTVKRQLKIAHFSTGDELTSLGRPLEPGKIYDSNRAMLGGLLSDPGYSVVDLGVIPDNKQLLEDRFIEASLSYDVIITTGGASVGEADYVKEILQSCGEVNFWKIAIKPGKPLAFGKIGQCYFFGLPGNPVAVVVTFQQIVAPALRQLSGAPSVKSLRFTATCTSALKKSPGRQEYQRGILSQDENGEFFVASAGQQGSHILSSMSRSGCYIVLPEACKGVQAGDRVTVEPFSLLI</sequence>
<dbReference type="SUPFAM" id="SSF63867">
    <property type="entry name" value="MoeA C-terminal domain-like"/>
    <property type="match status" value="1"/>
</dbReference>
<dbReference type="GO" id="GO:0046872">
    <property type="term" value="F:metal ion binding"/>
    <property type="evidence" value="ECO:0007669"/>
    <property type="project" value="UniProtKB-UniRule"/>
</dbReference>
<reference evidence="15 16" key="1">
    <citation type="submission" date="2018-02" db="EMBL/GenBank/DDBJ databases">
        <title>Subsurface microbial communities from deep shales in Ohio and West Virginia, USA.</title>
        <authorList>
            <person name="Wrighton K."/>
        </authorList>
    </citation>
    <scope>NUCLEOTIDE SEQUENCE [LARGE SCALE GENOMIC DNA]</scope>
    <source>
        <strain evidence="15 16">OWC-DMM</strain>
    </source>
</reference>
<gene>
    <name evidence="15" type="ORF">B0F87_106208</name>
</gene>
<evidence type="ECO:0000313" key="16">
    <source>
        <dbReference type="Proteomes" id="UP000240010"/>
    </source>
</evidence>
<dbReference type="InterPro" id="IPR005110">
    <property type="entry name" value="MoeA_linker/N"/>
</dbReference>
<dbReference type="InterPro" id="IPR038987">
    <property type="entry name" value="MoeA-like"/>
</dbReference>
<comment type="pathway">
    <text evidence="3 13">Cofactor biosynthesis; molybdopterin biosynthesis.</text>
</comment>
<keyword evidence="9 13" id="KW-0479">Metal-binding</keyword>
<dbReference type="AlphaFoldDB" id="A0A2S6HD35"/>
<dbReference type="InterPro" id="IPR005111">
    <property type="entry name" value="MoeA_C_domain_IV"/>
</dbReference>
<dbReference type="GO" id="GO:0006777">
    <property type="term" value="P:Mo-molybdopterin cofactor biosynthetic process"/>
    <property type="evidence" value="ECO:0007669"/>
    <property type="project" value="UniProtKB-UniRule"/>
</dbReference>
<evidence type="ECO:0000256" key="13">
    <source>
        <dbReference type="RuleBase" id="RU365090"/>
    </source>
</evidence>
<dbReference type="PROSITE" id="PS01079">
    <property type="entry name" value="MOCF_BIOSYNTHESIS_2"/>
    <property type="match status" value="1"/>
</dbReference>
<dbReference type="SUPFAM" id="SSF53218">
    <property type="entry name" value="Molybdenum cofactor biosynthesis proteins"/>
    <property type="match status" value="1"/>
</dbReference>
<dbReference type="InterPro" id="IPR036425">
    <property type="entry name" value="MoaB/Mog-like_dom_sf"/>
</dbReference>
<dbReference type="Proteomes" id="UP000240010">
    <property type="component" value="Unassembled WGS sequence"/>
</dbReference>
<keyword evidence="8 13" id="KW-0808">Transferase</keyword>
<evidence type="ECO:0000256" key="7">
    <source>
        <dbReference type="ARBA" id="ARBA00022505"/>
    </source>
</evidence>
<dbReference type="Gene3D" id="2.170.190.11">
    <property type="entry name" value="Molybdopterin biosynthesis moea protein, domain 3"/>
    <property type="match status" value="1"/>
</dbReference>
<dbReference type="Gene3D" id="2.40.340.10">
    <property type="entry name" value="MoeA, C-terminal, domain IV"/>
    <property type="match status" value="1"/>
</dbReference>
<dbReference type="UniPathway" id="UPA00344"/>
<evidence type="ECO:0000256" key="3">
    <source>
        <dbReference type="ARBA" id="ARBA00005046"/>
    </source>
</evidence>
<dbReference type="InterPro" id="IPR036688">
    <property type="entry name" value="MoeA_C_domain_IV_sf"/>
</dbReference>
<evidence type="ECO:0000256" key="10">
    <source>
        <dbReference type="ARBA" id="ARBA00022842"/>
    </source>
</evidence>
<evidence type="ECO:0000256" key="5">
    <source>
        <dbReference type="ARBA" id="ARBA00013269"/>
    </source>
</evidence>
<comment type="caution">
    <text evidence="15">The sequence shown here is derived from an EMBL/GenBank/DDBJ whole genome shotgun (WGS) entry which is preliminary data.</text>
</comment>
<dbReference type="PANTHER" id="PTHR10192">
    <property type="entry name" value="MOLYBDOPTERIN BIOSYNTHESIS PROTEIN"/>
    <property type="match status" value="1"/>
</dbReference>
<evidence type="ECO:0000256" key="11">
    <source>
        <dbReference type="ARBA" id="ARBA00023150"/>
    </source>
</evidence>
<dbReference type="FunFam" id="2.40.340.10:FF:000003">
    <property type="entry name" value="Molybdopterin molybdenumtransferase"/>
    <property type="match status" value="1"/>
</dbReference>
<dbReference type="InterPro" id="IPR001453">
    <property type="entry name" value="MoaB/Mog_dom"/>
</dbReference>
<dbReference type="FunFam" id="3.40.980.10:FF:000004">
    <property type="entry name" value="Molybdopterin molybdenumtransferase"/>
    <property type="match status" value="1"/>
</dbReference>
<dbReference type="CDD" id="cd00887">
    <property type="entry name" value="MoeA"/>
    <property type="match status" value="1"/>
</dbReference>
<dbReference type="NCBIfam" id="NF045515">
    <property type="entry name" value="Glp_gephyrin"/>
    <property type="match status" value="1"/>
</dbReference>
<dbReference type="NCBIfam" id="TIGR00177">
    <property type="entry name" value="molyb_syn"/>
    <property type="match status" value="1"/>
</dbReference>
<dbReference type="GO" id="GO:0061599">
    <property type="term" value="F:molybdopterin molybdotransferase activity"/>
    <property type="evidence" value="ECO:0007669"/>
    <property type="project" value="UniProtKB-UniRule"/>
</dbReference>
<evidence type="ECO:0000313" key="15">
    <source>
        <dbReference type="EMBL" id="PPK75360.1"/>
    </source>
</evidence>
<evidence type="ECO:0000256" key="6">
    <source>
        <dbReference type="ARBA" id="ARBA00021108"/>
    </source>
</evidence>
<dbReference type="Pfam" id="PF03453">
    <property type="entry name" value="MoeA_N"/>
    <property type="match status" value="1"/>
</dbReference>
<dbReference type="Gene3D" id="3.40.980.10">
    <property type="entry name" value="MoaB/Mog-like domain"/>
    <property type="match status" value="1"/>
</dbReference>
<keyword evidence="7 13" id="KW-0500">Molybdenum</keyword>
<name>A0A2S6HD35_9GAMM</name>
<evidence type="ECO:0000256" key="1">
    <source>
        <dbReference type="ARBA" id="ARBA00001946"/>
    </source>
</evidence>
<feature type="domain" description="MoaB/Mog" evidence="14">
    <location>
        <begin position="188"/>
        <end position="325"/>
    </location>
</feature>
<evidence type="ECO:0000256" key="12">
    <source>
        <dbReference type="ARBA" id="ARBA00047317"/>
    </source>
</evidence>
<dbReference type="GO" id="GO:0005829">
    <property type="term" value="C:cytosol"/>
    <property type="evidence" value="ECO:0007669"/>
    <property type="project" value="TreeGrafter"/>
</dbReference>
<evidence type="ECO:0000256" key="2">
    <source>
        <dbReference type="ARBA" id="ARBA00002901"/>
    </source>
</evidence>
<organism evidence="15 16">
    <name type="scientific">Methylobacter tundripaludum</name>
    <dbReference type="NCBI Taxonomy" id="173365"/>
    <lineage>
        <taxon>Bacteria</taxon>
        <taxon>Pseudomonadati</taxon>
        <taxon>Pseudomonadota</taxon>
        <taxon>Gammaproteobacteria</taxon>
        <taxon>Methylococcales</taxon>
        <taxon>Methylococcaceae</taxon>
        <taxon>Methylobacter</taxon>
    </lineage>
</organism>
<evidence type="ECO:0000256" key="8">
    <source>
        <dbReference type="ARBA" id="ARBA00022679"/>
    </source>
</evidence>
<evidence type="ECO:0000256" key="9">
    <source>
        <dbReference type="ARBA" id="ARBA00022723"/>
    </source>
</evidence>
<protein>
    <recommendedName>
        <fullName evidence="6 13">Molybdopterin molybdenumtransferase</fullName>
        <ecNumber evidence="5 13">2.10.1.1</ecNumber>
    </recommendedName>
</protein>
<dbReference type="InterPro" id="IPR008284">
    <property type="entry name" value="MoCF_biosynth_CS"/>
</dbReference>
<dbReference type="SUPFAM" id="SSF63882">
    <property type="entry name" value="MoeA N-terminal region -like"/>
    <property type="match status" value="1"/>
</dbReference>
<comment type="similarity">
    <text evidence="4 13">Belongs to the MoeA family.</text>
</comment>